<protein>
    <submittedName>
        <fullName evidence="2">Uncharacterized protein</fullName>
    </submittedName>
</protein>
<evidence type="ECO:0000313" key="2">
    <source>
        <dbReference type="EMBL" id="QIO09421.1"/>
    </source>
</evidence>
<feature type="transmembrane region" description="Helical" evidence="1">
    <location>
        <begin position="28"/>
        <end position="48"/>
    </location>
</feature>
<dbReference type="Proteomes" id="UP000501939">
    <property type="component" value="Chromosome"/>
</dbReference>
<evidence type="ECO:0000313" key="3">
    <source>
        <dbReference type="Proteomes" id="UP000501939"/>
    </source>
</evidence>
<organism evidence="2 3">
    <name type="scientific">Acinetobacter lanii</name>
    <dbReference type="NCBI Taxonomy" id="2715163"/>
    <lineage>
        <taxon>Bacteria</taxon>
        <taxon>Pseudomonadati</taxon>
        <taxon>Pseudomonadota</taxon>
        <taxon>Gammaproteobacteria</taxon>
        <taxon>Moraxellales</taxon>
        <taxon>Moraxellaceae</taxon>
        <taxon>Acinetobacter</taxon>
    </lineage>
</organism>
<dbReference type="RefSeq" id="WP_166325563.1">
    <property type="nucleotide sequence ID" value="NZ_CP049916.1"/>
</dbReference>
<reference evidence="2 3" key="1">
    <citation type="submission" date="2020-03" db="EMBL/GenBank/DDBJ databases">
        <authorList>
            <person name="Zhu W."/>
        </authorList>
    </citation>
    <scope>NUCLEOTIDE SEQUENCE [LARGE SCALE GENOMIC DNA]</scope>
    <source>
        <strain evidence="2 3">185</strain>
    </source>
</reference>
<keyword evidence="3" id="KW-1185">Reference proteome</keyword>
<gene>
    <name evidence="2" type="ORF">G8D99_10585</name>
</gene>
<keyword evidence="1" id="KW-1133">Transmembrane helix</keyword>
<feature type="transmembrane region" description="Helical" evidence="1">
    <location>
        <begin position="126"/>
        <end position="145"/>
    </location>
</feature>
<name>A0A6G8S5N5_9GAMM</name>
<dbReference type="AlphaFoldDB" id="A0A6G8S5N5"/>
<feature type="transmembrane region" description="Helical" evidence="1">
    <location>
        <begin position="92"/>
        <end position="114"/>
    </location>
</feature>
<keyword evidence="1" id="KW-0472">Membrane</keyword>
<dbReference type="KEGG" id="alj:G8D99_10585"/>
<proteinExistence type="predicted"/>
<sequence length="307" mass="34988">MSTIEEHPLKAEDISIGLRVLKKRQTKVSLLSFSTAALFILSVVGLFVQQDFVYSFVGLTQTVEQLHLPYTVDQAITEYANQPDYFINLLAWFGWLIVKVFSAFFGAFIIIALLKKFRFFYVRFQSFVLKFVAWLIAVILIWSGLTYVQYDLRSDDAENQYALVHYDQNINQSEIAQALEETDANPTVKAYVLAQIALLHKPLDKDVATSNVAQLVQAERTQKNFIEYGFKPEQLWVMQHQVYGKSVTPMAQAIESKVHKADQFSNIIQILLLAISAVFLVITLLLGLLASRLKGRTRRIQQQIQSG</sequence>
<dbReference type="EMBL" id="CP049916">
    <property type="protein sequence ID" value="QIO09421.1"/>
    <property type="molecule type" value="Genomic_DNA"/>
</dbReference>
<keyword evidence="1" id="KW-0812">Transmembrane</keyword>
<evidence type="ECO:0000256" key="1">
    <source>
        <dbReference type="SAM" id="Phobius"/>
    </source>
</evidence>
<accession>A0A6G8S5N5</accession>
<feature type="transmembrane region" description="Helical" evidence="1">
    <location>
        <begin position="267"/>
        <end position="290"/>
    </location>
</feature>